<organism evidence="1 2">
    <name type="scientific">Demequina litorisediminis</name>
    <dbReference type="NCBI Taxonomy" id="1849022"/>
    <lineage>
        <taxon>Bacteria</taxon>
        <taxon>Bacillati</taxon>
        <taxon>Actinomycetota</taxon>
        <taxon>Actinomycetes</taxon>
        <taxon>Micrococcales</taxon>
        <taxon>Demequinaceae</taxon>
        <taxon>Demequina</taxon>
    </lineage>
</organism>
<comment type="caution">
    <text evidence="1">The sequence shown here is derived from an EMBL/GenBank/DDBJ whole genome shotgun (WGS) entry which is preliminary data.</text>
</comment>
<evidence type="ECO:0000313" key="2">
    <source>
        <dbReference type="Proteomes" id="UP001157125"/>
    </source>
</evidence>
<reference evidence="2" key="1">
    <citation type="journal article" date="2019" name="Int. J. Syst. Evol. Microbiol.">
        <title>The Global Catalogue of Microorganisms (GCM) 10K type strain sequencing project: providing services to taxonomists for standard genome sequencing and annotation.</title>
        <authorList>
            <consortium name="The Broad Institute Genomics Platform"/>
            <consortium name="The Broad Institute Genome Sequencing Center for Infectious Disease"/>
            <person name="Wu L."/>
            <person name="Ma J."/>
        </authorList>
    </citation>
    <scope>NUCLEOTIDE SEQUENCE [LARGE SCALE GENOMIC DNA]</scope>
    <source>
        <strain evidence="2">NBRC 112299</strain>
    </source>
</reference>
<protein>
    <submittedName>
        <fullName evidence="1">Uncharacterized protein</fullName>
    </submittedName>
</protein>
<name>A0ABQ6IFA4_9MICO</name>
<keyword evidence="2" id="KW-1185">Reference proteome</keyword>
<evidence type="ECO:0000313" key="1">
    <source>
        <dbReference type="EMBL" id="GMA35851.1"/>
    </source>
</evidence>
<accession>A0ABQ6IFA4</accession>
<gene>
    <name evidence="1" type="ORF">GCM10025876_20550</name>
</gene>
<dbReference type="EMBL" id="BSUN01000001">
    <property type="protein sequence ID" value="GMA35851.1"/>
    <property type="molecule type" value="Genomic_DNA"/>
</dbReference>
<dbReference type="Proteomes" id="UP001157125">
    <property type="component" value="Unassembled WGS sequence"/>
</dbReference>
<sequence length="194" mass="20974">MFPDLDERRWAYFDYCTMLDEYREAFPAARIVAVPFERGSLAEGDVVRDALGRAGVPCDADDPLPREDNAALSAEAGLFAERLNAMLPRRVGGAPNPRRDPVVERALADFSGSAPRIDRAAASAFQARFAASNAALRERWVPDLPPSFDALAGSGQTPEPDEAALMEVAAAVIGRLSAEPAPPAWARRVRARGR</sequence>
<dbReference type="RefSeq" id="WP_284328237.1">
    <property type="nucleotide sequence ID" value="NZ_BSUN01000001.1"/>
</dbReference>
<proteinExistence type="predicted"/>